<protein>
    <submittedName>
        <fullName evidence="1">Uncharacterized protein</fullName>
    </submittedName>
</protein>
<sequence>MATTLDSPLIFLLLFIINRPMRTTKP</sequence>
<reference evidence="1" key="2">
    <citation type="journal article" date="2015" name="Fish Shellfish Immunol.">
        <title>Early steps in the European eel (Anguilla anguilla)-Vibrio vulnificus interaction in the gills: Role of the RtxA13 toxin.</title>
        <authorList>
            <person name="Callol A."/>
            <person name="Pajuelo D."/>
            <person name="Ebbesson L."/>
            <person name="Teles M."/>
            <person name="MacKenzie S."/>
            <person name="Amaro C."/>
        </authorList>
    </citation>
    <scope>NUCLEOTIDE SEQUENCE</scope>
</reference>
<organism evidence="1">
    <name type="scientific">Anguilla anguilla</name>
    <name type="common">European freshwater eel</name>
    <name type="synonym">Muraena anguilla</name>
    <dbReference type="NCBI Taxonomy" id="7936"/>
    <lineage>
        <taxon>Eukaryota</taxon>
        <taxon>Metazoa</taxon>
        <taxon>Chordata</taxon>
        <taxon>Craniata</taxon>
        <taxon>Vertebrata</taxon>
        <taxon>Euteleostomi</taxon>
        <taxon>Actinopterygii</taxon>
        <taxon>Neopterygii</taxon>
        <taxon>Teleostei</taxon>
        <taxon>Anguilliformes</taxon>
        <taxon>Anguillidae</taxon>
        <taxon>Anguilla</taxon>
    </lineage>
</organism>
<name>A0A0E9R188_ANGAN</name>
<evidence type="ECO:0000313" key="1">
    <source>
        <dbReference type="EMBL" id="JAH22869.1"/>
    </source>
</evidence>
<dbReference type="EMBL" id="GBXM01085708">
    <property type="protein sequence ID" value="JAH22869.1"/>
    <property type="molecule type" value="Transcribed_RNA"/>
</dbReference>
<accession>A0A0E9R188</accession>
<proteinExistence type="predicted"/>
<reference evidence="1" key="1">
    <citation type="submission" date="2014-11" db="EMBL/GenBank/DDBJ databases">
        <authorList>
            <person name="Amaro Gonzalez C."/>
        </authorList>
    </citation>
    <scope>NUCLEOTIDE SEQUENCE</scope>
</reference>
<dbReference type="AlphaFoldDB" id="A0A0E9R188"/>